<organism evidence="2">
    <name type="scientific">Araucaria cunninghamii</name>
    <name type="common">Hoop pine</name>
    <name type="synonym">Moreton Bay pine</name>
    <dbReference type="NCBI Taxonomy" id="56994"/>
    <lineage>
        <taxon>Eukaryota</taxon>
        <taxon>Viridiplantae</taxon>
        <taxon>Streptophyta</taxon>
        <taxon>Embryophyta</taxon>
        <taxon>Tracheophyta</taxon>
        <taxon>Spermatophyta</taxon>
        <taxon>Pinopsida</taxon>
        <taxon>Pinidae</taxon>
        <taxon>Conifers II</taxon>
        <taxon>Araucariales</taxon>
        <taxon>Araucariaceae</taxon>
        <taxon>Araucaria</taxon>
    </lineage>
</organism>
<dbReference type="AlphaFoldDB" id="A0A0D6R5A7"/>
<dbReference type="InterPro" id="IPR044828">
    <property type="entry name" value="TSJT1-like"/>
</dbReference>
<dbReference type="EMBL" id="GCKF01029493">
    <property type="protein sequence ID" value="JAG97989.1"/>
    <property type="molecule type" value="Transcribed_RNA"/>
</dbReference>
<feature type="domain" description="DUF3700" evidence="1">
    <location>
        <begin position="2"/>
        <end position="226"/>
    </location>
</feature>
<dbReference type="Pfam" id="PF12481">
    <property type="entry name" value="DUF3700"/>
    <property type="match status" value="1"/>
</dbReference>
<evidence type="ECO:0000313" key="2">
    <source>
        <dbReference type="EMBL" id="JAG97989.1"/>
    </source>
</evidence>
<dbReference type="InterPro" id="IPR024286">
    <property type="entry name" value="DUF3700"/>
</dbReference>
<dbReference type="PANTHER" id="PTHR45952:SF4">
    <property type="entry name" value="ALUMINUM INDUCED PROTEIN WITH YGL AND LRDR MOTIFS"/>
    <property type="match status" value="1"/>
</dbReference>
<dbReference type="SUPFAM" id="SSF56235">
    <property type="entry name" value="N-terminal nucleophile aminohydrolases (Ntn hydrolases)"/>
    <property type="match status" value="1"/>
</dbReference>
<name>A0A0D6R5A7_ARACU</name>
<dbReference type="SMART" id="SM01172">
    <property type="entry name" value="DUF3700"/>
    <property type="match status" value="1"/>
</dbReference>
<dbReference type="PANTHER" id="PTHR45952">
    <property type="entry name" value="ALUMINUM INDUCED PROTEIN WITH YGL AND LRDR MOTIFS"/>
    <property type="match status" value="1"/>
</dbReference>
<evidence type="ECO:0000259" key="1">
    <source>
        <dbReference type="SMART" id="SM01172"/>
    </source>
</evidence>
<dbReference type="Gene3D" id="3.60.20.10">
    <property type="entry name" value="Glutamine Phosphoribosylpyrophosphate, subunit 1, domain 1"/>
    <property type="match status" value="1"/>
</dbReference>
<protein>
    <recommendedName>
        <fullName evidence="1">DUF3700 domain-containing protein</fullName>
    </recommendedName>
</protein>
<dbReference type="InterPro" id="IPR029055">
    <property type="entry name" value="Ntn_hydrolases_N"/>
</dbReference>
<accession>A0A0D6R5A7</accession>
<reference evidence="2" key="1">
    <citation type="submission" date="2015-03" db="EMBL/GenBank/DDBJ databases">
        <title>A transcriptome of Araucaria cunninghamii, an australian fine timber species.</title>
        <authorList>
            <person name="Jing Yi C.J.Y."/>
            <person name="Yin San L.Y.S."/>
            <person name="Abdul Karim S.S."/>
            <person name="Wan Azmi N.N."/>
            <person name="Hercus R.R."/>
            <person name="Croft L.L."/>
        </authorList>
    </citation>
    <scope>NUCLEOTIDE SEQUENCE</scope>
    <source>
        <strain evidence="2">MI0301</strain>
        <tissue evidence="2">Leaf</tissue>
    </source>
</reference>
<sequence>MLAFINGSVCQGPEELRSPTSRKDRWKTGAEMMDSFVSSVPDAVCLKVEPDGAVAYTHRNQNPLKPRYLACVDDIICIFVGCLDNLAVLRRQYGLAMNAKEDMVVIEAYRALRDRSPYPADQVLKEFSGGFAFVLLDSSTHTIFAAADKEGRVMLHWGTAADGALVFSDDPDLLQDGCDKSFAPFPSGCMFWNGGGLQSFEHPLYKMQAVARLDSEGQMCGATFRVDKMSRVNSIPRVGSSSNWANLYSFAH</sequence>
<proteinExistence type="predicted"/>